<dbReference type="InParanoid" id="A0A078B180"/>
<proteinExistence type="predicted"/>
<evidence type="ECO:0000313" key="1">
    <source>
        <dbReference type="EMBL" id="CDW88086.1"/>
    </source>
</evidence>
<keyword evidence="2" id="KW-1185">Reference proteome</keyword>
<accession>A0A078B180</accession>
<dbReference type="EMBL" id="CCKQ01016210">
    <property type="protein sequence ID" value="CDW88086.1"/>
    <property type="molecule type" value="Genomic_DNA"/>
</dbReference>
<reference evidence="1 2" key="1">
    <citation type="submission" date="2014-06" db="EMBL/GenBank/DDBJ databases">
        <authorList>
            <person name="Swart Estienne"/>
        </authorList>
    </citation>
    <scope>NUCLEOTIDE SEQUENCE [LARGE SCALE GENOMIC DNA]</scope>
    <source>
        <strain evidence="1 2">130c</strain>
    </source>
</reference>
<organism evidence="1 2">
    <name type="scientific">Stylonychia lemnae</name>
    <name type="common">Ciliate</name>
    <dbReference type="NCBI Taxonomy" id="5949"/>
    <lineage>
        <taxon>Eukaryota</taxon>
        <taxon>Sar</taxon>
        <taxon>Alveolata</taxon>
        <taxon>Ciliophora</taxon>
        <taxon>Intramacronucleata</taxon>
        <taxon>Spirotrichea</taxon>
        <taxon>Stichotrichia</taxon>
        <taxon>Sporadotrichida</taxon>
        <taxon>Oxytrichidae</taxon>
        <taxon>Stylonychinae</taxon>
        <taxon>Stylonychia</taxon>
    </lineage>
</organism>
<dbReference type="AlphaFoldDB" id="A0A078B180"/>
<dbReference type="Proteomes" id="UP000039865">
    <property type="component" value="Unassembled WGS sequence"/>
</dbReference>
<evidence type="ECO:0000313" key="2">
    <source>
        <dbReference type="Proteomes" id="UP000039865"/>
    </source>
</evidence>
<gene>
    <name evidence="1" type="primary">Contig5215.g5599</name>
    <name evidence="1" type="ORF">STYLEM_17202</name>
</gene>
<protein>
    <submittedName>
        <fullName evidence="1">Uncharacterized protein</fullName>
    </submittedName>
</protein>
<name>A0A078B180_STYLE</name>
<sequence>MNHSKVKCTLQPYMMHQYFSELLPISRNIHHIESLINIKKIVFIRHIIMISKDDAIEILDRNELKTRDIQYETEKYLSVSRTLILPFET</sequence>